<dbReference type="RefSeq" id="WP_117649840.1">
    <property type="nucleotide sequence ID" value="NZ_CABJBB010000013.1"/>
</dbReference>
<comment type="caution">
    <text evidence="2">The sequence shown here is derived from an EMBL/GenBank/DDBJ whole genome shotgun (WGS) entry which is preliminary data.</text>
</comment>
<dbReference type="EMBL" id="QSQQ01000009">
    <property type="protein sequence ID" value="RGK47895.1"/>
    <property type="molecule type" value="Genomic_DNA"/>
</dbReference>
<sequence length="175" mass="19335">MAILEDLCQELGISVSELLAGKKIEAEHYQEETEKILVSSISKAQMYGYQIALYGLLLAVMLLIYVPVFILKNRLNMGIYMIIAVSVIVFVSMVYLNHKIPGKEFRNSNIWLEGFRGGIVFAVIMGMDFAVQDSLGGVSRNDMLAIGIICAIGLFISIGAGILGAEIRRQNMKIK</sequence>
<organism evidence="2 3">
    <name type="scientific">Dorea formicigenerans</name>
    <dbReference type="NCBI Taxonomy" id="39486"/>
    <lineage>
        <taxon>Bacteria</taxon>
        <taxon>Bacillati</taxon>
        <taxon>Bacillota</taxon>
        <taxon>Clostridia</taxon>
        <taxon>Lachnospirales</taxon>
        <taxon>Lachnospiraceae</taxon>
        <taxon>Dorea</taxon>
    </lineage>
</organism>
<proteinExistence type="predicted"/>
<accession>A0A3E4ME63</accession>
<keyword evidence="1" id="KW-0472">Membrane</keyword>
<dbReference type="AlphaFoldDB" id="A0A3E4ME63"/>
<feature type="transmembrane region" description="Helical" evidence="1">
    <location>
        <begin position="77"/>
        <end position="98"/>
    </location>
</feature>
<evidence type="ECO:0000313" key="3">
    <source>
        <dbReference type="Proteomes" id="UP000261208"/>
    </source>
</evidence>
<feature type="transmembrane region" description="Helical" evidence="1">
    <location>
        <begin position="110"/>
        <end position="131"/>
    </location>
</feature>
<keyword evidence="1" id="KW-1133">Transmembrane helix</keyword>
<evidence type="ECO:0000256" key="1">
    <source>
        <dbReference type="SAM" id="Phobius"/>
    </source>
</evidence>
<name>A0A3E4ME63_9FIRM</name>
<keyword evidence="1" id="KW-0812">Transmembrane</keyword>
<evidence type="ECO:0000313" key="2">
    <source>
        <dbReference type="EMBL" id="RGK47895.1"/>
    </source>
</evidence>
<gene>
    <name evidence="2" type="ORF">DXD10_08630</name>
</gene>
<reference evidence="2 3" key="1">
    <citation type="submission" date="2018-08" db="EMBL/GenBank/DDBJ databases">
        <title>A genome reference for cultivated species of the human gut microbiota.</title>
        <authorList>
            <person name="Zou Y."/>
            <person name="Xue W."/>
            <person name="Luo G."/>
        </authorList>
    </citation>
    <scope>NUCLEOTIDE SEQUENCE [LARGE SCALE GENOMIC DNA]</scope>
    <source>
        <strain evidence="2 3">TF11-11</strain>
    </source>
</reference>
<feature type="transmembrane region" description="Helical" evidence="1">
    <location>
        <begin position="143"/>
        <end position="165"/>
    </location>
</feature>
<feature type="transmembrane region" description="Helical" evidence="1">
    <location>
        <begin position="51"/>
        <end position="71"/>
    </location>
</feature>
<protein>
    <submittedName>
        <fullName evidence="2">Uncharacterized protein</fullName>
    </submittedName>
</protein>
<dbReference type="Proteomes" id="UP000261208">
    <property type="component" value="Unassembled WGS sequence"/>
</dbReference>